<organism evidence="2 3">
    <name type="scientific">Paenibacillus phytorum</name>
    <dbReference type="NCBI Taxonomy" id="2654977"/>
    <lineage>
        <taxon>Bacteria</taxon>
        <taxon>Bacillati</taxon>
        <taxon>Bacillota</taxon>
        <taxon>Bacilli</taxon>
        <taxon>Bacillales</taxon>
        <taxon>Paenibacillaceae</taxon>
        <taxon>Paenibacillus</taxon>
    </lineage>
</organism>
<reference evidence="2 3" key="1">
    <citation type="submission" date="2019-10" db="EMBL/GenBank/DDBJ databases">
        <title>Description of Paenibacillus terrestris sp. nov.</title>
        <authorList>
            <person name="Carlier A."/>
            <person name="Qi S."/>
        </authorList>
    </citation>
    <scope>NUCLEOTIDE SEQUENCE [LARGE SCALE GENOMIC DNA]</scope>
    <source>
        <strain evidence="2 3">LMG 31458</strain>
    </source>
</reference>
<keyword evidence="1" id="KW-0812">Transmembrane</keyword>
<evidence type="ECO:0000313" key="3">
    <source>
        <dbReference type="Proteomes" id="UP000616779"/>
    </source>
</evidence>
<dbReference type="RefSeq" id="WP_171646090.1">
    <property type="nucleotide sequence ID" value="NZ_WHOA01000180.1"/>
</dbReference>
<name>A0ABX1Y373_9BACL</name>
<comment type="caution">
    <text evidence="2">The sequence shown here is derived from an EMBL/GenBank/DDBJ whole genome shotgun (WGS) entry which is preliminary data.</text>
</comment>
<evidence type="ECO:0000313" key="2">
    <source>
        <dbReference type="EMBL" id="NOU74691.1"/>
    </source>
</evidence>
<gene>
    <name evidence="2" type="ORF">GC098_25445</name>
</gene>
<keyword evidence="1" id="KW-1133">Transmembrane helix</keyword>
<evidence type="ECO:0000256" key="1">
    <source>
        <dbReference type="SAM" id="Phobius"/>
    </source>
</evidence>
<accession>A0ABX1Y373</accession>
<feature type="transmembrane region" description="Helical" evidence="1">
    <location>
        <begin position="47"/>
        <end position="67"/>
    </location>
</feature>
<protein>
    <submittedName>
        <fullName evidence="2">Uncharacterized protein</fullName>
    </submittedName>
</protein>
<keyword evidence="1" id="KW-0472">Membrane</keyword>
<feature type="transmembrane region" description="Helical" evidence="1">
    <location>
        <begin position="6"/>
        <end position="26"/>
    </location>
</feature>
<keyword evidence="3" id="KW-1185">Reference proteome</keyword>
<sequence length="68" mass="7670">MVMANLLFMFLYVTPIVAILFFLNCVSLAKKIKNGNPDTANNTGWGAVMFGFIVFSIIWSISIHFPFH</sequence>
<dbReference type="EMBL" id="WHOA01000180">
    <property type="protein sequence ID" value="NOU74691.1"/>
    <property type="molecule type" value="Genomic_DNA"/>
</dbReference>
<proteinExistence type="predicted"/>
<dbReference type="Proteomes" id="UP000616779">
    <property type="component" value="Unassembled WGS sequence"/>
</dbReference>